<feature type="compositionally biased region" description="Basic and acidic residues" evidence="1">
    <location>
        <begin position="168"/>
        <end position="177"/>
    </location>
</feature>
<organism evidence="2 3">
    <name type="scientific">Blomia tropicalis</name>
    <name type="common">Mite</name>
    <dbReference type="NCBI Taxonomy" id="40697"/>
    <lineage>
        <taxon>Eukaryota</taxon>
        <taxon>Metazoa</taxon>
        <taxon>Ecdysozoa</taxon>
        <taxon>Arthropoda</taxon>
        <taxon>Chelicerata</taxon>
        <taxon>Arachnida</taxon>
        <taxon>Acari</taxon>
        <taxon>Acariformes</taxon>
        <taxon>Sarcoptiformes</taxon>
        <taxon>Astigmata</taxon>
        <taxon>Glycyphagoidea</taxon>
        <taxon>Echimyopodidae</taxon>
        <taxon>Blomia</taxon>
    </lineage>
</organism>
<protein>
    <submittedName>
        <fullName evidence="2">Uncharacterized protein</fullName>
    </submittedName>
</protein>
<keyword evidence="3" id="KW-1185">Reference proteome</keyword>
<feature type="compositionally biased region" description="Basic and acidic residues" evidence="1">
    <location>
        <begin position="16"/>
        <end position="49"/>
    </location>
</feature>
<name>A0A9Q0RSM1_BLOTA</name>
<dbReference type="EMBL" id="JAPWDV010000001">
    <property type="protein sequence ID" value="KAJ6224979.1"/>
    <property type="molecule type" value="Genomic_DNA"/>
</dbReference>
<feature type="region of interest" description="Disordered" evidence="1">
    <location>
        <begin position="1"/>
        <end position="210"/>
    </location>
</feature>
<reference evidence="2" key="1">
    <citation type="submission" date="2022-12" db="EMBL/GenBank/DDBJ databases">
        <title>Genome assemblies of Blomia tropicalis.</title>
        <authorList>
            <person name="Cui Y."/>
        </authorList>
    </citation>
    <scope>NUCLEOTIDE SEQUENCE</scope>
    <source>
        <tissue evidence="2">Adult mites</tissue>
    </source>
</reference>
<feature type="compositionally biased region" description="Low complexity" evidence="1">
    <location>
        <begin position="178"/>
        <end position="192"/>
    </location>
</feature>
<accession>A0A9Q0RSM1</accession>
<sequence>MGKNKLNKEAISTGKKAVEKSKKSEKKSTKNTANDDGKSPKGKQPDKSVKKPKKPKKELHDAEVKTTKKAKKPIVKNANEKKSKKAKDQQKGKEVKPKSPEEDDEDGEILTSQSDQDIKEPVVAATKGEKSKNKKTKKCSPDPPTPEPNSNERDDSEIASGNSDEDDKEKKSTKETTPKVSSEESSPQELPPIMEKVEKTAKKKPKPKDEELEFTKPNINQVVREKEWEKKMWKHKPLSTAEHIETHEFEDFNDEITDLNAGIQTLHLSYGSIIKSLVAGYNRRSKKKGAIPPTAKEVNLLTTIDQIDPQQMEVIRAKATCLEYADKYDLERFINPVTRDTTFAMLFQECDMLNKKTAKLREQFYNAHGGFLREKYDSQNEVKVTRKHLNEYWIWVNT</sequence>
<dbReference type="AlphaFoldDB" id="A0A9Q0RSM1"/>
<evidence type="ECO:0000313" key="2">
    <source>
        <dbReference type="EMBL" id="KAJ6224979.1"/>
    </source>
</evidence>
<feature type="compositionally biased region" description="Basic and acidic residues" evidence="1">
    <location>
        <begin position="78"/>
        <end position="100"/>
    </location>
</feature>
<evidence type="ECO:0000313" key="3">
    <source>
        <dbReference type="Proteomes" id="UP001142055"/>
    </source>
</evidence>
<proteinExistence type="predicted"/>
<evidence type="ECO:0000256" key="1">
    <source>
        <dbReference type="SAM" id="MobiDB-lite"/>
    </source>
</evidence>
<gene>
    <name evidence="2" type="ORF">RDWZM_003524</name>
</gene>
<dbReference type="Proteomes" id="UP001142055">
    <property type="component" value="Chromosome 1"/>
</dbReference>
<comment type="caution">
    <text evidence="2">The sequence shown here is derived from an EMBL/GenBank/DDBJ whole genome shotgun (WGS) entry which is preliminary data.</text>
</comment>